<gene>
    <name evidence="2" type="ORF">BDP27DRAFT_1346094</name>
</gene>
<reference evidence="2" key="1">
    <citation type="submission" date="2020-11" db="EMBL/GenBank/DDBJ databases">
        <authorList>
            <consortium name="DOE Joint Genome Institute"/>
            <person name="Ahrendt S."/>
            <person name="Riley R."/>
            <person name="Andreopoulos W."/>
            <person name="Labutti K."/>
            <person name="Pangilinan J."/>
            <person name="Ruiz-Duenas F.J."/>
            <person name="Barrasa J.M."/>
            <person name="Sanchez-Garcia M."/>
            <person name="Camarero S."/>
            <person name="Miyauchi S."/>
            <person name="Serrano A."/>
            <person name="Linde D."/>
            <person name="Babiker R."/>
            <person name="Drula E."/>
            <person name="Ayuso-Fernandez I."/>
            <person name="Pacheco R."/>
            <person name="Padilla G."/>
            <person name="Ferreira P."/>
            <person name="Barriuso J."/>
            <person name="Kellner H."/>
            <person name="Castanera R."/>
            <person name="Alfaro M."/>
            <person name="Ramirez L."/>
            <person name="Pisabarro A.G."/>
            <person name="Kuo A."/>
            <person name="Tritt A."/>
            <person name="Lipzen A."/>
            <person name="He G."/>
            <person name="Yan M."/>
            <person name="Ng V."/>
            <person name="Cullen D."/>
            <person name="Martin F."/>
            <person name="Rosso M.-N."/>
            <person name="Henrissat B."/>
            <person name="Hibbett D."/>
            <person name="Martinez A.T."/>
            <person name="Grigoriev I.V."/>
        </authorList>
    </citation>
    <scope>NUCLEOTIDE SEQUENCE</scope>
    <source>
        <strain evidence="2">AH 40177</strain>
    </source>
</reference>
<name>A0A9P5P8D8_9AGAR</name>
<proteinExistence type="predicted"/>
<keyword evidence="3" id="KW-1185">Reference proteome</keyword>
<feature type="region of interest" description="Disordered" evidence="1">
    <location>
        <begin position="57"/>
        <end position="151"/>
    </location>
</feature>
<feature type="compositionally biased region" description="Polar residues" evidence="1">
    <location>
        <begin position="142"/>
        <end position="151"/>
    </location>
</feature>
<dbReference type="Proteomes" id="UP000772434">
    <property type="component" value="Unassembled WGS sequence"/>
</dbReference>
<feature type="compositionally biased region" description="Polar residues" evidence="1">
    <location>
        <begin position="1"/>
        <end position="22"/>
    </location>
</feature>
<protein>
    <submittedName>
        <fullName evidence="2">Uncharacterized protein</fullName>
    </submittedName>
</protein>
<feature type="region of interest" description="Disordered" evidence="1">
    <location>
        <begin position="1"/>
        <end position="25"/>
    </location>
</feature>
<dbReference type="EMBL" id="JADNRY010000490">
    <property type="protein sequence ID" value="KAF9048157.1"/>
    <property type="molecule type" value="Genomic_DNA"/>
</dbReference>
<comment type="caution">
    <text evidence="2">The sequence shown here is derived from an EMBL/GenBank/DDBJ whole genome shotgun (WGS) entry which is preliminary data.</text>
</comment>
<sequence>MSTSDRATTYAPPNSLATTSALPPNPSTLEILALVDSMDAALRTCFEEKINALQHVQDSRSGQLEKDLHDEHQRSVNREGELTSQLERFGAELKSFKASSGPEKTAPPPNSSATTSALPPKSTTPSAPAREAGPSAPDRETVMSTSDRPTI</sequence>
<dbReference type="AlphaFoldDB" id="A0A9P5P8D8"/>
<evidence type="ECO:0000313" key="3">
    <source>
        <dbReference type="Proteomes" id="UP000772434"/>
    </source>
</evidence>
<evidence type="ECO:0000313" key="2">
    <source>
        <dbReference type="EMBL" id="KAF9048157.1"/>
    </source>
</evidence>
<accession>A0A9P5P8D8</accession>
<feature type="compositionally biased region" description="Basic and acidic residues" evidence="1">
    <location>
        <begin position="63"/>
        <end position="81"/>
    </location>
</feature>
<evidence type="ECO:0000256" key="1">
    <source>
        <dbReference type="SAM" id="MobiDB-lite"/>
    </source>
</evidence>
<feature type="compositionally biased region" description="Polar residues" evidence="1">
    <location>
        <begin position="111"/>
        <end position="126"/>
    </location>
</feature>
<organism evidence="2 3">
    <name type="scientific">Rhodocollybia butyracea</name>
    <dbReference type="NCBI Taxonomy" id="206335"/>
    <lineage>
        <taxon>Eukaryota</taxon>
        <taxon>Fungi</taxon>
        <taxon>Dikarya</taxon>
        <taxon>Basidiomycota</taxon>
        <taxon>Agaricomycotina</taxon>
        <taxon>Agaricomycetes</taxon>
        <taxon>Agaricomycetidae</taxon>
        <taxon>Agaricales</taxon>
        <taxon>Marasmiineae</taxon>
        <taxon>Omphalotaceae</taxon>
        <taxon>Rhodocollybia</taxon>
    </lineage>
</organism>